<organism evidence="3 4">
    <name type="scientific">Campylobacter coli</name>
    <dbReference type="NCBI Taxonomy" id="195"/>
    <lineage>
        <taxon>Bacteria</taxon>
        <taxon>Pseudomonadati</taxon>
        <taxon>Campylobacterota</taxon>
        <taxon>Epsilonproteobacteria</taxon>
        <taxon>Campylobacterales</taxon>
        <taxon>Campylobacteraceae</taxon>
        <taxon>Campylobacter</taxon>
    </lineage>
</organism>
<sequence length="197" mass="23693">MKNIFNYLKKQDYVFIKANSFQKIWCIWCLILALIAGITFINKFYWQDEEIQAKMLAYIKNLAQKDELRYEKLLQSMSQADERDLLEGKYNSKILTLKDQIEIAVHFIVKICSIFILTFILFNAIYWRNFLFLLAVNFVFFISIIPFTIWNNTNIYFFLLYFVLSLLALRIFKNFLAFFNTLAFYVIWLVLFNLHIG</sequence>
<keyword evidence="1" id="KW-0812">Transmembrane</keyword>
<keyword evidence="1" id="KW-0472">Membrane</keyword>
<dbReference type="EMBL" id="AACBVJ010000007">
    <property type="protein sequence ID" value="EAJ9197472.1"/>
    <property type="molecule type" value="Genomic_DNA"/>
</dbReference>
<evidence type="ECO:0000313" key="2">
    <source>
        <dbReference type="EMBL" id="EAH8156689.1"/>
    </source>
</evidence>
<name>A0A689ZAL0_CAMCO</name>
<feature type="transmembrane region" description="Helical" evidence="1">
    <location>
        <begin position="130"/>
        <end position="149"/>
    </location>
</feature>
<feature type="transmembrane region" description="Helical" evidence="1">
    <location>
        <begin position="177"/>
        <end position="196"/>
    </location>
</feature>
<keyword evidence="1" id="KW-1133">Transmembrane helix</keyword>
<evidence type="ECO:0000313" key="3">
    <source>
        <dbReference type="EMBL" id="EAJ9197472.1"/>
    </source>
</evidence>
<evidence type="ECO:0000313" key="4">
    <source>
        <dbReference type="Proteomes" id="UP000382436"/>
    </source>
</evidence>
<accession>A0A689ZAL0</accession>
<feature type="transmembrane region" description="Helical" evidence="1">
    <location>
        <begin position="155"/>
        <end position="172"/>
    </location>
</feature>
<evidence type="ECO:0000256" key="1">
    <source>
        <dbReference type="SAM" id="Phobius"/>
    </source>
</evidence>
<gene>
    <name evidence="3" type="ORF">BZ274_04665</name>
    <name evidence="2" type="ORF">ES716_01830</name>
</gene>
<dbReference type="Proteomes" id="UP000382436">
    <property type="component" value="Unassembled WGS sequence"/>
</dbReference>
<dbReference type="AlphaFoldDB" id="A0A689ZAL0"/>
<reference evidence="3 4" key="1">
    <citation type="submission" date="2018-05" db="EMBL/GenBank/DDBJ databases">
        <authorList>
            <consortium name="PulseNet: The National Subtyping Network for Foodborne Disease Surveillance"/>
            <person name="Tarr C.L."/>
            <person name="Trees E."/>
            <person name="Katz L.S."/>
            <person name="Carleton-Romer H.A."/>
            <person name="Stroika S."/>
            <person name="Kucerova Z."/>
            <person name="Roache K.F."/>
            <person name="Sabol A.L."/>
            <person name="Besser J."/>
            <person name="Gerner-Smidt P."/>
        </authorList>
    </citation>
    <scope>NUCLEOTIDE SEQUENCE [LARGE SCALE GENOMIC DNA]</scope>
    <source>
        <strain evidence="3 4">PNUSAC001435</strain>
        <strain evidence="2 5">PNUSAC007828</strain>
    </source>
</reference>
<feature type="transmembrane region" description="Helical" evidence="1">
    <location>
        <begin position="103"/>
        <end position="123"/>
    </location>
</feature>
<protein>
    <submittedName>
        <fullName evidence="3">Uncharacterized protein</fullName>
    </submittedName>
</protein>
<dbReference type="Proteomes" id="UP000576616">
    <property type="component" value="Unassembled WGS sequence"/>
</dbReference>
<comment type="caution">
    <text evidence="3">The sequence shown here is derived from an EMBL/GenBank/DDBJ whole genome shotgun (WGS) entry which is preliminary data.</text>
</comment>
<proteinExistence type="predicted"/>
<evidence type="ECO:0000313" key="5">
    <source>
        <dbReference type="Proteomes" id="UP000576616"/>
    </source>
</evidence>
<feature type="transmembrane region" description="Helical" evidence="1">
    <location>
        <begin position="25"/>
        <end position="46"/>
    </location>
</feature>
<dbReference type="EMBL" id="AABKAB010000002">
    <property type="protein sequence ID" value="EAH8156689.1"/>
    <property type="molecule type" value="Genomic_DNA"/>
</dbReference>